<protein>
    <submittedName>
        <fullName evidence="1">ESX-1 secretion-associated protein</fullName>
    </submittedName>
</protein>
<dbReference type="RefSeq" id="WP_202997297.1">
    <property type="nucleotide sequence ID" value="NZ_JAENHO010000014.1"/>
</dbReference>
<gene>
    <name evidence="1" type="ORF">JKJ07_40480</name>
</gene>
<evidence type="ECO:0000313" key="2">
    <source>
        <dbReference type="Proteomes" id="UP000598996"/>
    </source>
</evidence>
<proteinExistence type="predicted"/>
<comment type="caution">
    <text evidence="1">The sequence shown here is derived from an EMBL/GenBank/DDBJ whole genome shotgun (WGS) entry which is preliminary data.</text>
</comment>
<reference evidence="1 2" key="1">
    <citation type="submission" date="2021-01" db="EMBL/GenBank/DDBJ databases">
        <title>Actinoplanes sp. nov. LDG1-01 isolated from lichen.</title>
        <authorList>
            <person name="Saeng-In P."/>
            <person name="Phongsopitanun W."/>
            <person name="Kanchanasin P."/>
            <person name="Yuki M."/>
            <person name="Kudo T."/>
            <person name="Ohkuma M."/>
            <person name="Tanasupawat S."/>
        </authorList>
    </citation>
    <scope>NUCLEOTIDE SEQUENCE [LARGE SCALE GENOMIC DNA]</scope>
    <source>
        <strain evidence="1 2">LDG1-01</strain>
    </source>
</reference>
<evidence type="ECO:0000313" key="1">
    <source>
        <dbReference type="EMBL" id="MBL7260589.1"/>
    </source>
</evidence>
<dbReference type="Proteomes" id="UP000598996">
    <property type="component" value="Unassembled WGS sequence"/>
</dbReference>
<organism evidence="1 2">
    <name type="scientific">Paractinoplanes lichenicola</name>
    <dbReference type="NCBI Taxonomy" id="2802976"/>
    <lineage>
        <taxon>Bacteria</taxon>
        <taxon>Bacillati</taxon>
        <taxon>Actinomycetota</taxon>
        <taxon>Actinomycetes</taxon>
        <taxon>Micromonosporales</taxon>
        <taxon>Micromonosporaceae</taxon>
        <taxon>Paractinoplanes</taxon>
    </lineage>
</organism>
<name>A0ABS1W1L4_9ACTN</name>
<accession>A0ABS1W1L4</accession>
<dbReference type="Pfam" id="PF10824">
    <property type="entry name" value="T7SS_ESX_EspC"/>
    <property type="match status" value="1"/>
</dbReference>
<dbReference type="InterPro" id="IPR022536">
    <property type="entry name" value="EspC"/>
</dbReference>
<keyword evidence="2" id="KW-1185">Reference proteome</keyword>
<sequence>MSDHVGVRPGELVTHAASVAAIGDRVDQAARAGSAVRAGPGSYGKLCLLVPAVLGALQDTLVDGITAAGAALHDTAARLRATAEGYDGVDRRRAGEFDRIRGGR</sequence>
<dbReference type="EMBL" id="JAENHO010000014">
    <property type="protein sequence ID" value="MBL7260589.1"/>
    <property type="molecule type" value="Genomic_DNA"/>
</dbReference>